<dbReference type="EMBL" id="JACEEZ010023382">
    <property type="protein sequence ID" value="KAG0711373.1"/>
    <property type="molecule type" value="Genomic_DNA"/>
</dbReference>
<dbReference type="PANTHER" id="PTHR18929">
    <property type="entry name" value="PROTEIN DISULFIDE ISOMERASE"/>
    <property type="match status" value="1"/>
</dbReference>
<comment type="catalytic activity">
    <reaction evidence="1">
        <text>Catalyzes the rearrangement of -S-S- bonds in proteins.</text>
        <dbReference type="EC" id="5.3.4.1"/>
    </reaction>
</comment>
<comment type="subcellular location">
    <subcellularLocation>
        <location evidence="2">Endoplasmic reticulum lumen</location>
    </subcellularLocation>
</comment>
<evidence type="ECO:0000313" key="8">
    <source>
        <dbReference type="EMBL" id="KAG0711373.1"/>
    </source>
</evidence>
<reference evidence="8" key="1">
    <citation type="submission" date="2020-07" db="EMBL/GenBank/DDBJ databases">
        <title>The High-quality genome of the commercially important snow crab, Chionoecetes opilio.</title>
        <authorList>
            <person name="Jeong J.-H."/>
            <person name="Ryu S."/>
        </authorList>
    </citation>
    <scope>NUCLEOTIDE SEQUENCE</scope>
    <source>
        <strain evidence="8">MADBK_172401_WGS</strain>
        <tissue evidence="8">Digestive gland</tissue>
    </source>
</reference>
<comment type="caution">
    <text evidence="8">The sequence shown here is derived from an EMBL/GenBank/DDBJ whole genome shotgun (WGS) entry which is preliminary data.</text>
</comment>
<dbReference type="SUPFAM" id="SSF52833">
    <property type="entry name" value="Thioredoxin-like"/>
    <property type="match status" value="1"/>
</dbReference>
<evidence type="ECO:0000256" key="7">
    <source>
        <dbReference type="ARBA" id="ARBA00023284"/>
    </source>
</evidence>
<protein>
    <recommendedName>
        <fullName evidence="4">protein disulfide-isomerase</fullName>
        <ecNumber evidence="4">5.3.4.1</ecNumber>
    </recommendedName>
</protein>
<dbReference type="OrthoDB" id="427280at2759"/>
<dbReference type="Gene3D" id="3.40.30.10">
    <property type="entry name" value="Glutaredoxin"/>
    <property type="match status" value="1"/>
</dbReference>
<dbReference type="AlphaFoldDB" id="A0A8J4XPJ6"/>
<organism evidence="8 9">
    <name type="scientific">Chionoecetes opilio</name>
    <name type="common">Atlantic snow crab</name>
    <name type="synonym">Cancer opilio</name>
    <dbReference type="NCBI Taxonomy" id="41210"/>
    <lineage>
        <taxon>Eukaryota</taxon>
        <taxon>Metazoa</taxon>
        <taxon>Ecdysozoa</taxon>
        <taxon>Arthropoda</taxon>
        <taxon>Crustacea</taxon>
        <taxon>Multicrustacea</taxon>
        <taxon>Malacostraca</taxon>
        <taxon>Eumalacostraca</taxon>
        <taxon>Eucarida</taxon>
        <taxon>Decapoda</taxon>
        <taxon>Pleocyemata</taxon>
        <taxon>Brachyura</taxon>
        <taxon>Eubrachyura</taxon>
        <taxon>Majoidea</taxon>
        <taxon>Majidae</taxon>
        <taxon>Chionoecetes</taxon>
    </lineage>
</organism>
<name>A0A8J4XPJ6_CHIOP</name>
<evidence type="ECO:0000256" key="6">
    <source>
        <dbReference type="ARBA" id="ARBA00023235"/>
    </source>
</evidence>
<accession>A0A8J4XPJ6</accession>
<evidence type="ECO:0000313" key="9">
    <source>
        <dbReference type="Proteomes" id="UP000770661"/>
    </source>
</evidence>
<dbReference type="GO" id="GO:0003756">
    <property type="term" value="F:protein disulfide isomerase activity"/>
    <property type="evidence" value="ECO:0007669"/>
    <property type="project" value="UniProtKB-EC"/>
</dbReference>
<evidence type="ECO:0000256" key="5">
    <source>
        <dbReference type="ARBA" id="ARBA00022824"/>
    </source>
</evidence>
<dbReference type="PANTHER" id="PTHR18929:SF132">
    <property type="entry name" value="PROTEIN DISULFIDE-ISOMERASE A3"/>
    <property type="match status" value="1"/>
</dbReference>
<dbReference type="GO" id="GO:0006457">
    <property type="term" value="P:protein folding"/>
    <property type="evidence" value="ECO:0007669"/>
    <property type="project" value="TreeGrafter"/>
</dbReference>
<dbReference type="GO" id="GO:0005788">
    <property type="term" value="C:endoplasmic reticulum lumen"/>
    <property type="evidence" value="ECO:0007669"/>
    <property type="project" value="UniProtKB-SubCell"/>
</dbReference>
<dbReference type="InterPro" id="IPR036249">
    <property type="entry name" value="Thioredoxin-like_sf"/>
</dbReference>
<keyword evidence="9" id="KW-1185">Reference proteome</keyword>
<evidence type="ECO:0000256" key="4">
    <source>
        <dbReference type="ARBA" id="ARBA00012723"/>
    </source>
</evidence>
<evidence type="ECO:0000256" key="3">
    <source>
        <dbReference type="ARBA" id="ARBA00006347"/>
    </source>
</evidence>
<dbReference type="FunFam" id="3.40.30.10:FF:000077">
    <property type="entry name" value="Protein disulfide-isomerase"/>
    <property type="match status" value="1"/>
</dbReference>
<sequence length="186" mass="20414">MATVLVIDNGYSLLVIDNGYSLLVIDNGYSLLVIDNGYSLLVIDNGYSLLVIDNGYSLLVIDNGYSLLVIDNNGIVKFMRSQVGPASKELTSVDMAEAFLAAPEVSVVYFGDDSGLKDAFLQAADKLRETVRFAHSVKAEVDEKYGHKNVIVLFRPKHLSNKFEPSSLVYEGVEEKAAIQAFLKKN</sequence>
<dbReference type="Pfam" id="PF13848">
    <property type="entry name" value="Thioredoxin_6"/>
    <property type="match status" value="1"/>
</dbReference>
<keyword evidence="6" id="KW-0413">Isomerase</keyword>
<evidence type="ECO:0000256" key="2">
    <source>
        <dbReference type="ARBA" id="ARBA00004319"/>
    </source>
</evidence>
<dbReference type="EC" id="5.3.4.1" evidence="4"/>
<dbReference type="GO" id="GO:0034976">
    <property type="term" value="P:response to endoplasmic reticulum stress"/>
    <property type="evidence" value="ECO:0007669"/>
    <property type="project" value="TreeGrafter"/>
</dbReference>
<keyword evidence="7" id="KW-0676">Redox-active center</keyword>
<keyword evidence="5" id="KW-0256">Endoplasmic reticulum</keyword>
<evidence type="ECO:0000256" key="1">
    <source>
        <dbReference type="ARBA" id="ARBA00001182"/>
    </source>
</evidence>
<proteinExistence type="inferred from homology"/>
<dbReference type="Proteomes" id="UP000770661">
    <property type="component" value="Unassembled WGS sequence"/>
</dbReference>
<gene>
    <name evidence="8" type="primary">PDIA3</name>
    <name evidence="8" type="ORF">GWK47_020731</name>
</gene>
<comment type="similarity">
    <text evidence="3">Belongs to the protein disulfide isomerase family.</text>
</comment>